<evidence type="ECO:0000256" key="1">
    <source>
        <dbReference type="SAM" id="MobiDB-lite"/>
    </source>
</evidence>
<keyword evidence="3" id="KW-1185">Reference proteome</keyword>
<name>F4X0F7_ACREC</name>
<accession>F4X0F7</accession>
<gene>
    <name evidence="2" type="ORF">G5I_11857</name>
</gene>
<feature type="compositionally biased region" description="Polar residues" evidence="1">
    <location>
        <begin position="107"/>
        <end position="118"/>
    </location>
</feature>
<dbReference type="InParanoid" id="F4X0F7"/>
<evidence type="ECO:0000313" key="2">
    <source>
        <dbReference type="EMBL" id="EGI60066.1"/>
    </source>
</evidence>
<feature type="region of interest" description="Disordered" evidence="1">
    <location>
        <begin position="96"/>
        <end position="118"/>
    </location>
</feature>
<organism evidence="3">
    <name type="scientific">Acromyrmex echinatior</name>
    <name type="common">Panamanian leafcutter ant</name>
    <name type="synonym">Acromyrmex octospinosus echinatior</name>
    <dbReference type="NCBI Taxonomy" id="103372"/>
    <lineage>
        <taxon>Eukaryota</taxon>
        <taxon>Metazoa</taxon>
        <taxon>Ecdysozoa</taxon>
        <taxon>Arthropoda</taxon>
        <taxon>Hexapoda</taxon>
        <taxon>Insecta</taxon>
        <taxon>Pterygota</taxon>
        <taxon>Neoptera</taxon>
        <taxon>Endopterygota</taxon>
        <taxon>Hymenoptera</taxon>
        <taxon>Apocrita</taxon>
        <taxon>Aculeata</taxon>
        <taxon>Formicoidea</taxon>
        <taxon>Formicidae</taxon>
        <taxon>Myrmicinae</taxon>
        <taxon>Acromyrmex</taxon>
    </lineage>
</organism>
<reference evidence="2" key="1">
    <citation type="submission" date="2011-02" db="EMBL/GenBank/DDBJ databases">
        <title>The genome of the leaf-cutting ant Acromyrmex echinatior suggests key adaptations to social evolution and fungus farming.</title>
        <authorList>
            <person name="Nygaard S."/>
            <person name="Zhang G."/>
        </authorList>
    </citation>
    <scope>NUCLEOTIDE SEQUENCE</scope>
</reference>
<dbReference type="EMBL" id="GL888498">
    <property type="protein sequence ID" value="EGI60066.1"/>
    <property type="molecule type" value="Genomic_DNA"/>
</dbReference>
<protein>
    <submittedName>
        <fullName evidence="2">Uncharacterized protein</fullName>
    </submittedName>
</protein>
<dbReference type="Proteomes" id="UP000007755">
    <property type="component" value="Unassembled WGS sequence"/>
</dbReference>
<evidence type="ECO:0000313" key="3">
    <source>
        <dbReference type="Proteomes" id="UP000007755"/>
    </source>
</evidence>
<dbReference type="AlphaFoldDB" id="F4X0F7"/>
<sequence>MGKASSSCIAASLLRRSEADYDLEDSGSRGVLTQAINNSPGGRAIICFVTSITRLYIRFRNTETTMSPVLEAIRRGVTTPVGVPTIRNARALRSSVISKRTPEKGVQESSQSDSQVTAHQNLIDVETWGSIRGRK</sequence>
<proteinExistence type="predicted"/>